<dbReference type="Gene3D" id="1.20.120.450">
    <property type="entry name" value="dinb family like domain"/>
    <property type="match status" value="1"/>
</dbReference>
<dbReference type="InterPro" id="IPR034660">
    <property type="entry name" value="DinB/YfiT-like"/>
</dbReference>
<evidence type="ECO:0000313" key="2">
    <source>
        <dbReference type="Proteomes" id="UP000825381"/>
    </source>
</evidence>
<dbReference type="PANTHER" id="PTHR40658">
    <property type="match status" value="1"/>
</dbReference>
<keyword evidence="2" id="KW-1185">Reference proteome</keyword>
<dbReference type="Proteomes" id="UP000825381">
    <property type="component" value="Chromosome"/>
</dbReference>
<name>A0ABX8VBM8_9FLAO</name>
<sequence length="169" mass="20104">MPRPTSKTTLLELSSENFNKLNDFINQLSIEEQNKEFPEGTMNRNIRDILMHLHHWHLMVQDWYKVGMAGNKPDMPAKGYTWKTTPDLNRWILEQYQNTSLKEAKKYLNKSFEQIQHIIEKHTDEELFEKKRYKWTGSTSLGSYLVSATSSHYDWALKLIKKAKKTRKK</sequence>
<protein>
    <submittedName>
        <fullName evidence="1">ClbS/DfsB family four-helix bundle protein</fullName>
    </submittedName>
</protein>
<dbReference type="EMBL" id="CP080429">
    <property type="protein sequence ID" value="QYJ68230.1"/>
    <property type="molecule type" value="Genomic_DNA"/>
</dbReference>
<dbReference type="PIRSF" id="PIRSF031551">
    <property type="entry name" value="DUF1706"/>
    <property type="match status" value="1"/>
</dbReference>
<accession>A0ABX8VBM8</accession>
<dbReference type="Pfam" id="PF08020">
    <property type="entry name" value="DUF1706"/>
    <property type="match status" value="1"/>
</dbReference>
<dbReference type="RefSeq" id="WP_220640573.1">
    <property type="nucleotide sequence ID" value="NZ_CP080429.1"/>
</dbReference>
<gene>
    <name evidence="1" type="ORF">K1I41_11990</name>
</gene>
<organism evidence="1 2">
    <name type="scientific">Flavobacterium litorale</name>
    <dbReference type="NCBI Taxonomy" id="2856519"/>
    <lineage>
        <taxon>Bacteria</taxon>
        <taxon>Pseudomonadati</taxon>
        <taxon>Bacteroidota</taxon>
        <taxon>Flavobacteriia</taxon>
        <taxon>Flavobacteriales</taxon>
        <taxon>Flavobacteriaceae</taxon>
        <taxon>Flavobacterium</taxon>
    </lineage>
</organism>
<evidence type="ECO:0000313" key="1">
    <source>
        <dbReference type="EMBL" id="QYJ68230.1"/>
    </source>
</evidence>
<dbReference type="SUPFAM" id="SSF109854">
    <property type="entry name" value="DinB/YfiT-like putative metalloenzymes"/>
    <property type="match status" value="1"/>
</dbReference>
<proteinExistence type="predicted"/>
<reference evidence="1 2" key="1">
    <citation type="submission" date="2021-07" db="EMBL/GenBank/DDBJ databases">
        <title>Flavobacterium WSW3-B6 sp.nov, isolated from seaweed.</title>
        <authorList>
            <person name="Muhammad N."/>
            <person name="Ho H."/>
            <person name="Lee Y.-J."/>
            <person name="Nguyen T."/>
            <person name="Ho J."/>
            <person name="Kim S.-G."/>
        </authorList>
    </citation>
    <scope>NUCLEOTIDE SEQUENCE [LARGE SCALE GENOMIC DNA]</scope>
    <source>
        <strain evidence="1 2">WSW3-B6</strain>
    </source>
</reference>
<dbReference type="InterPro" id="IPR012550">
    <property type="entry name" value="DUF1706"/>
</dbReference>
<dbReference type="PANTHER" id="PTHR40658:SF4">
    <property type="entry name" value="HYPOTHETICAL CYTOSOLIC PROTEIN"/>
    <property type="match status" value="1"/>
</dbReference>